<name>A0ABP0F920_CLALP</name>
<evidence type="ECO:0000256" key="2">
    <source>
        <dbReference type="SAM" id="Phobius"/>
    </source>
</evidence>
<keyword evidence="2" id="KW-0812">Transmembrane</keyword>
<accession>A0ABP0F920</accession>
<dbReference type="Proteomes" id="UP001642483">
    <property type="component" value="Unassembled WGS sequence"/>
</dbReference>
<feature type="transmembrane region" description="Helical" evidence="2">
    <location>
        <begin position="18"/>
        <end position="39"/>
    </location>
</feature>
<keyword evidence="2" id="KW-0472">Membrane</keyword>
<sequence>MANSINAENTDNCSTYKITNAVLITLLVTLVLANVAVVARWKLKKRRVRVYSKNADMITIGRPGKILRETSRKGQQGRVNNNVRPSLEALHAKNSCPVVIPSIHVTDNDGVQSSTPLSGKSMTYAHIRQMKKCRAVNGHSTEPSKVSEEFAGMANDHNPKQQKTSKTVTSYDMKPVESSTPCTDGATLVRQNDSTYVSPVQYNDKDVLRGIRRPSQDSAEVFGRGQIADNVRSRIVSAFRSIPSRLSSTISAIGNGLPATTPTNSPKATQSREAIYLSFNDVTNTSKENTVA</sequence>
<keyword evidence="2" id="KW-1133">Transmembrane helix</keyword>
<evidence type="ECO:0000256" key="1">
    <source>
        <dbReference type="SAM" id="MobiDB-lite"/>
    </source>
</evidence>
<protein>
    <submittedName>
        <fullName evidence="3">Uncharacterized protein</fullName>
    </submittedName>
</protein>
<evidence type="ECO:0000313" key="4">
    <source>
        <dbReference type="Proteomes" id="UP001642483"/>
    </source>
</evidence>
<keyword evidence="4" id="KW-1185">Reference proteome</keyword>
<comment type="caution">
    <text evidence="3">The sequence shown here is derived from an EMBL/GenBank/DDBJ whole genome shotgun (WGS) entry which is preliminary data.</text>
</comment>
<evidence type="ECO:0000313" key="3">
    <source>
        <dbReference type="EMBL" id="CAK8675276.1"/>
    </source>
</evidence>
<feature type="compositionally biased region" description="Polar residues" evidence="1">
    <location>
        <begin position="161"/>
        <end position="170"/>
    </location>
</feature>
<gene>
    <name evidence="3" type="ORF">CVLEPA_LOCUS4868</name>
</gene>
<organism evidence="3 4">
    <name type="scientific">Clavelina lepadiformis</name>
    <name type="common">Light-bulb sea squirt</name>
    <name type="synonym">Ascidia lepadiformis</name>
    <dbReference type="NCBI Taxonomy" id="159417"/>
    <lineage>
        <taxon>Eukaryota</taxon>
        <taxon>Metazoa</taxon>
        <taxon>Chordata</taxon>
        <taxon>Tunicata</taxon>
        <taxon>Ascidiacea</taxon>
        <taxon>Aplousobranchia</taxon>
        <taxon>Clavelinidae</taxon>
        <taxon>Clavelina</taxon>
    </lineage>
</organism>
<feature type="region of interest" description="Disordered" evidence="1">
    <location>
        <begin position="155"/>
        <end position="187"/>
    </location>
</feature>
<proteinExistence type="predicted"/>
<reference evidence="3 4" key="1">
    <citation type="submission" date="2024-02" db="EMBL/GenBank/DDBJ databases">
        <authorList>
            <person name="Daric V."/>
            <person name="Darras S."/>
        </authorList>
    </citation>
    <scope>NUCLEOTIDE SEQUENCE [LARGE SCALE GENOMIC DNA]</scope>
</reference>
<dbReference type="EMBL" id="CAWYQH010000013">
    <property type="protein sequence ID" value="CAK8675276.1"/>
    <property type="molecule type" value="Genomic_DNA"/>
</dbReference>